<sequence length="170" mass="18832">MATEKDYSYFMTLWKTAQQSNSDTDWKKVEFTTYGNDLNDGKGYVQEQMTFWPMHSGVTPVGVLNIDQLSIAVLDGTLVNNIDIVGTDYTAALGTNLDGENLYLYIGLPMEYGFYSLLSKNIASGLSVAPYWLGRNGKSSKLPSENKSLKSFLLNGGIQTGVTWEMIPDN</sequence>
<dbReference type="EMBL" id="VSSQ01007904">
    <property type="protein sequence ID" value="MPM37317.1"/>
    <property type="molecule type" value="Genomic_DNA"/>
</dbReference>
<dbReference type="AlphaFoldDB" id="A0A644Z9I7"/>
<proteinExistence type="predicted"/>
<gene>
    <name evidence="1" type="ORF">SDC9_83927</name>
</gene>
<evidence type="ECO:0000313" key="1">
    <source>
        <dbReference type="EMBL" id="MPM37317.1"/>
    </source>
</evidence>
<protein>
    <submittedName>
        <fullName evidence="1">Uncharacterized protein</fullName>
    </submittedName>
</protein>
<comment type="caution">
    <text evidence="1">The sequence shown here is derived from an EMBL/GenBank/DDBJ whole genome shotgun (WGS) entry which is preliminary data.</text>
</comment>
<accession>A0A644Z9I7</accession>
<reference evidence="1" key="1">
    <citation type="submission" date="2019-08" db="EMBL/GenBank/DDBJ databases">
        <authorList>
            <person name="Kucharzyk K."/>
            <person name="Murdoch R.W."/>
            <person name="Higgins S."/>
            <person name="Loffler F."/>
        </authorList>
    </citation>
    <scope>NUCLEOTIDE SEQUENCE</scope>
</reference>
<name>A0A644Z9I7_9ZZZZ</name>
<organism evidence="1">
    <name type="scientific">bioreactor metagenome</name>
    <dbReference type="NCBI Taxonomy" id="1076179"/>
    <lineage>
        <taxon>unclassified sequences</taxon>
        <taxon>metagenomes</taxon>
        <taxon>ecological metagenomes</taxon>
    </lineage>
</organism>